<keyword evidence="3 7" id="KW-0812">Transmembrane</keyword>
<evidence type="ECO:0000259" key="8">
    <source>
        <dbReference type="PROSITE" id="PS50850"/>
    </source>
</evidence>
<dbReference type="InterPro" id="IPR011701">
    <property type="entry name" value="MFS"/>
</dbReference>
<keyword evidence="2" id="KW-0813">Transport</keyword>
<feature type="domain" description="Major facilitator superfamily (MFS) profile" evidence="8">
    <location>
        <begin position="57"/>
        <end position="544"/>
    </location>
</feature>
<evidence type="ECO:0000313" key="10">
    <source>
        <dbReference type="Proteomes" id="UP000326198"/>
    </source>
</evidence>
<accession>A0A5N7B4T3</accession>
<name>A0A5N7B4T3_9EURO</name>
<dbReference type="CDD" id="cd17502">
    <property type="entry name" value="MFS_Azr1_MDR_like"/>
    <property type="match status" value="1"/>
</dbReference>
<feature type="transmembrane region" description="Helical" evidence="7">
    <location>
        <begin position="52"/>
        <end position="82"/>
    </location>
</feature>
<evidence type="ECO:0000256" key="5">
    <source>
        <dbReference type="ARBA" id="ARBA00023136"/>
    </source>
</evidence>
<feature type="transmembrane region" description="Helical" evidence="7">
    <location>
        <begin position="121"/>
        <end position="140"/>
    </location>
</feature>
<feature type="transmembrane region" description="Helical" evidence="7">
    <location>
        <begin position="319"/>
        <end position="339"/>
    </location>
</feature>
<feature type="transmembrane region" description="Helical" evidence="7">
    <location>
        <begin position="413"/>
        <end position="432"/>
    </location>
</feature>
<feature type="transmembrane region" description="Helical" evidence="7">
    <location>
        <begin position="147"/>
        <end position="168"/>
    </location>
</feature>
<feature type="transmembrane region" description="Helical" evidence="7">
    <location>
        <begin position="94"/>
        <end position="115"/>
    </location>
</feature>
<dbReference type="Gene3D" id="1.20.1250.20">
    <property type="entry name" value="MFS general substrate transporter like domains"/>
    <property type="match status" value="1"/>
</dbReference>
<organism evidence="9 10">
    <name type="scientific">Aspergillus bertholletiae</name>
    <dbReference type="NCBI Taxonomy" id="1226010"/>
    <lineage>
        <taxon>Eukaryota</taxon>
        <taxon>Fungi</taxon>
        <taxon>Dikarya</taxon>
        <taxon>Ascomycota</taxon>
        <taxon>Pezizomycotina</taxon>
        <taxon>Eurotiomycetes</taxon>
        <taxon>Eurotiomycetidae</taxon>
        <taxon>Eurotiales</taxon>
        <taxon>Aspergillaceae</taxon>
        <taxon>Aspergillus</taxon>
        <taxon>Aspergillus subgen. Circumdati</taxon>
    </lineage>
</organism>
<keyword evidence="10" id="KW-1185">Reference proteome</keyword>
<dbReference type="EMBL" id="ML736229">
    <property type="protein sequence ID" value="KAE8377107.1"/>
    <property type="molecule type" value="Genomic_DNA"/>
</dbReference>
<evidence type="ECO:0000256" key="4">
    <source>
        <dbReference type="ARBA" id="ARBA00022989"/>
    </source>
</evidence>
<protein>
    <submittedName>
        <fullName evidence="9">Efflux pump antibiotic resistance protein</fullName>
    </submittedName>
</protein>
<evidence type="ECO:0000313" key="9">
    <source>
        <dbReference type="EMBL" id="KAE8377107.1"/>
    </source>
</evidence>
<dbReference type="GO" id="GO:0022857">
    <property type="term" value="F:transmembrane transporter activity"/>
    <property type="evidence" value="ECO:0007669"/>
    <property type="project" value="InterPro"/>
</dbReference>
<dbReference type="PANTHER" id="PTHR23501">
    <property type="entry name" value="MAJOR FACILITATOR SUPERFAMILY"/>
    <property type="match status" value="1"/>
</dbReference>
<feature type="transmembrane region" description="Helical" evidence="7">
    <location>
        <begin position="386"/>
        <end position="404"/>
    </location>
</feature>
<dbReference type="Proteomes" id="UP000326198">
    <property type="component" value="Unassembled WGS sequence"/>
</dbReference>
<dbReference type="InterPro" id="IPR020846">
    <property type="entry name" value="MFS_dom"/>
</dbReference>
<feature type="transmembrane region" description="Helical" evidence="7">
    <location>
        <begin position="521"/>
        <end position="540"/>
    </location>
</feature>
<proteinExistence type="predicted"/>
<evidence type="ECO:0000256" key="2">
    <source>
        <dbReference type="ARBA" id="ARBA00022448"/>
    </source>
</evidence>
<dbReference type="AlphaFoldDB" id="A0A5N7B4T3"/>
<keyword evidence="5 7" id="KW-0472">Membrane</keyword>
<reference evidence="9 10" key="1">
    <citation type="submission" date="2019-04" db="EMBL/GenBank/DDBJ databases">
        <title>Friends and foes A comparative genomics studyof 23 Aspergillus species from section Flavi.</title>
        <authorList>
            <consortium name="DOE Joint Genome Institute"/>
            <person name="Kjaerbolling I."/>
            <person name="Vesth T."/>
            <person name="Frisvad J.C."/>
            <person name="Nybo J.L."/>
            <person name="Theobald S."/>
            <person name="Kildgaard S."/>
            <person name="Isbrandt T."/>
            <person name="Kuo A."/>
            <person name="Sato A."/>
            <person name="Lyhne E.K."/>
            <person name="Kogle M.E."/>
            <person name="Wiebenga A."/>
            <person name="Kun R.S."/>
            <person name="Lubbers R.J."/>
            <person name="Makela M.R."/>
            <person name="Barry K."/>
            <person name="Chovatia M."/>
            <person name="Clum A."/>
            <person name="Daum C."/>
            <person name="Haridas S."/>
            <person name="He G."/>
            <person name="LaButti K."/>
            <person name="Lipzen A."/>
            <person name="Mondo S."/>
            <person name="Riley R."/>
            <person name="Salamov A."/>
            <person name="Simmons B.A."/>
            <person name="Magnuson J.K."/>
            <person name="Henrissat B."/>
            <person name="Mortensen U.H."/>
            <person name="Larsen T.O."/>
            <person name="Devries R.P."/>
            <person name="Grigoriev I.V."/>
            <person name="Machida M."/>
            <person name="Baker S.E."/>
            <person name="Andersen M.R."/>
        </authorList>
    </citation>
    <scope>NUCLEOTIDE SEQUENCE [LARGE SCALE GENOMIC DNA]</scope>
    <source>
        <strain evidence="9 10">IBT 29228</strain>
    </source>
</reference>
<feature type="transmembrane region" description="Helical" evidence="7">
    <location>
        <begin position="281"/>
        <end position="299"/>
    </location>
</feature>
<evidence type="ECO:0000256" key="1">
    <source>
        <dbReference type="ARBA" id="ARBA00004141"/>
    </source>
</evidence>
<dbReference type="InterPro" id="IPR036259">
    <property type="entry name" value="MFS_trans_sf"/>
</dbReference>
<dbReference type="PROSITE" id="PS50850">
    <property type="entry name" value="MFS"/>
    <property type="match status" value="1"/>
</dbReference>
<feature type="compositionally biased region" description="Basic and acidic residues" evidence="6">
    <location>
        <begin position="1"/>
        <end position="11"/>
    </location>
</feature>
<feature type="transmembrane region" description="Helical" evidence="7">
    <location>
        <begin position="250"/>
        <end position="269"/>
    </location>
</feature>
<gene>
    <name evidence="9" type="ORF">BDV26DRAFT_293534</name>
</gene>
<feature type="transmembrane region" description="Helical" evidence="7">
    <location>
        <begin position="210"/>
        <end position="230"/>
    </location>
</feature>
<evidence type="ECO:0000256" key="3">
    <source>
        <dbReference type="ARBA" id="ARBA00022692"/>
    </source>
</evidence>
<dbReference type="OrthoDB" id="10021397at2759"/>
<dbReference type="GO" id="GO:0005886">
    <property type="term" value="C:plasma membrane"/>
    <property type="evidence" value="ECO:0007669"/>
    <property type="project" value="TreeGrafter"/>
</dbReference>
<dbReference type="SUPFAM" id="SSF103473">
    <property type="entry name" value="MFS general substrate transporter"/>
    <property type="match status" value="1"/>
</dbReference>
<evidence type="ECO:0000256" key="6">
    <source>
        <dbReference type="SAM" id="MobiDB-lite"/>
    </source>
</evidence>
<feature type="transmembrane region" description="Helical" evidence="7">
    <location>
        <begin position="360"/>
        <end position="380"/>
    </location>
</feature>
<dbReference type="PANTHER" id="PTHR23501:SF177">
    <property type="entry name" value="MAJOR FACILITATOR SUPERFAMILY (MFS) PROFILE DOMAIN-CONTAINING PROTEIN-RELATED"/>
    <property type="match status" value="1"/>
</dbReference>
<comment type="subcellular location">
    <subcellularLocation>
        <location evidence="1">Membrane</location>
        <topology evidence="1">Multi-pass membrane protein</topology>
    </subcellularLocation>
</comment>
<feature type="transmembrane region" description="Helical" evidence="7">
    <location>
        <begin position="180"/>
        <end position="198"/>
    </location>
</feature>
<dbReference type="Pfam" id="PF07690">
    <property type="entry name" value="MFS_1"/>
    <property type="match status" value="1"/>
</dbReference>
<feature type="region of interest" description="Disordered" evidence="6">
    <location>
        <begin position="1"/>
        <end position="26"/>
    </location>
</feature>
<keyword evidence="4 7" id="KW-1133">Transmembrane helix</keyword>
<evidence type="ECO:0000256" key="7">
    <source>
        <dbReference type="SAM" id="Phobius"/>
    </source>
</evidence>
<feature type="transmembrane region" description="Helical" evidence="7">
    <location>
        <begin position="452"/>
        <end position="470"/>
    </location>
</feature>
<sequence length="551" mass="59476">MFSSPGDHEAPRPPITAASQSESECPLQESKEISYSNSDLPPASTGQYIDSMLLYVVVLCLVIAMFLVSLDTTIISTAIPLITDEFNSTADVGWYGAAFLLGSTLTQALWGKLYAFFNIKWTYLFSLFTFELGCLLCGLCQNSSTLIVGRAIVGIGGSGIGSGIYTIIGVCVPPGRRPMLIGVTGLALLLAIFTGPVVGGEFASNMSWRWCFWINPPAGGVTFAVVLLLFRTPSVSANTKVSAKEILLQLDLLGMVKLTSALICFFLALEWGISKSWHNQDVIGCLVGFVLLMGMFIRNEIFWNDRALIPRRLLLKRGVAVNLVFSFLVGGAYFMVLYYMPIYFQIVKGSSAADSGMRTLPLIMSAAVMAVIGAIGLGISGYPAPFLLAGGILISVGAGLLYTLDLATQPKLWISYQILAGLGIGVSLQVPMIMNQAAVDTSDMSTVTSTTLFFKCLGASMFMQVGRTIFLDKVKRNLEMASVAHVDPNQLLWGSLLARHDLDPESIIGLRTAYMAGLKDVFLLVVALAGLATLFTPLMGRYKMDTARLRL</sequence>